<gene>
    <name evidence="1" type="ORF">L6452_10050</name>
</gene>
<organism evidence="1 2">
    <name type="scientific">Arctium lappa</name>
    <name type="common">Greater burdock</name>
    <name type="synonym">Lappa major</name>
    <dbReference type="NCBI Taxonomy" id="4217"/>
    <lineage>
        <taxon>Eukaryota</taxon>
        <taxon>Viridiplantae</taxon>
        <taxon>Streptophyta</taxon>
        <taxon>Embryophyta</taxon>
        <taxon>Tracheophyta</taxon>
        <taxon>Spermatophyta</taxon>
        <taxon>Magnoliopsida</taxon>
        <taxon>eudicotyledons</taxon>
        <taxon>Gunneridae</taxon>
        <taxon>Pentapetalae</taxon>
        <taxon>asterids</taxon>
        <taxon>campanulids</taxon>
        <taxon>Asterales</taxon>
        <taxon>Asteraceae</taxon>
        <taxon>Carduoideae</taxon>
        <taxon>Cardueae</taxon>
        <taxon>Arctiinae</taxon>
        <taxon>Arctium</taxon>
    </lineage>
</organism>
<comment type="caution">
    <text evidence="1">The sequence shown here is derived from an EMBL/GenBank/DDBJ whole genome shotgun (WGS) entry which is preliminary data.</text>
</comment>
<evidence type="ECO:0000313" key="1">
    <source>
        <dbReference type="EMBL" id="KAI3747558.1"/>
    </source>
</evidence>
<proteinExistence type="predicted"/>
<keyword evidence="2" id="KW-1185">Reference proteome</keyword>
<accession>A0ACB9DMI6</accession>
<reference evidence="1 2" key="2">
    <citation type="journal article" date="2022" name="Mol. Ecol. Resour.">
        <title>The genomes of chicory, endive, great burdock and yacon provide insights into Asteraceae paleo-polyploidization history and plant inulin production.</title>
        <authorList>
            <person name="Fan W."/>
            <person name="Wang S."/>
            <person name="Wang H."/>
            <person name="Wang A."/>
            <person name="Jiang F."/>
            <person name="Liu H."/>
            <person name="Zhao H."/>
            <person name="Xu D."/>
            <person name="Zhang Y."/>
        </authorList>
    </citation>
    <scope>NUCLEOTIDE SEQUENCE [LARGE SCALE GENOMIC DNA]</scope>
    <source>
        <strain evidence="2">cv. Niubang</strain>
    </source>
</reference>
<evidence type="ECO:0000313" key="2">
    <source>
        <dbReference type="Proteomes" id="UP001055879"/>
    </source>
</evidence>
<reference evidence="2" key="1">
    <citation type="journal article" date="2022" name="Mol. Ecol. Resour.">
        <title>The genomes of chicory, endive, great burdock and yacon provide insights into Asteraceae palaeo-polyploidization history and plant inulin production.</title>
        <authorList>
            <person name="Fan W."/>
            <person name="Wang S."/>
            <person name="Wang H."/>
            <person name="Wang A."/>
            <person name="Jiang F."/>
            <person name="Liu H."/>
            <person name="Zhao H."/>
            <person name="Xu D."/>
            <person name="Zhang Y."/>
        </authorList>
    </citation>
    <scope>NUCLEOTIDE SEQUENCE [LARGE SCALE GENOMIC DNA]</scope>
    <source>
        <strain evidence="2">cv. Niubang</strain>
    </source>
</reference>
<protein>
    <submittedName>
        <fullName evidence="1">Uncharacterized protein</fullName>
    </submittedName>
</protein>
<dbReference type="EMBL" id="CM042049">
    <property type="protein sequence ID" value="KAI3747558.1"/>
    <property type="molecule type" value="Genomic_DNA"/>
</dbReference>
<sequence>MPDNVEKSIHPPLGSTVIPVVNKLREVLAKVGGADSELELPQVAVVGSQSSGKSSVLEALVGRDFLPRGSDICTRRPLLLQLVRTDEEAGEYGEFGHLPGRNFFDFSQIRAEIQAETEREAGGTKRISNKQIYLKIFSHRVLDMTLVDLPGMTKVPIGDQPLDIEIQIRKMILSYIRQPCCIILAITPANSDLANSDALHIAGIADPDGNRTIGVITKLDIMDRGTDACNLLLGKTIPLRLGYVGVVNRCQEDIELNRGIQDALASEEAFFHSHPVYNGVADRCGIPQLAKKLNQIFVQHIFKMLPDLKSSIRSKLVLAAKEHSRYGHMPRKPDHGSLVLNILLKYSKAFVSLVDGRNEEKLTYEVYGGARIHYIFQSIFVSRLEEVDAFERLSDEDIRTAIHNATGPRSALFVPEVPFQVLIRRQIARLLDPSLQCARLVYNELVKMSHSCLVHELQRFPLLKTHINEIVGNFLLEGLEPSQTMIRHIVEMEVDYINTSHPNFIGGNKAVEVASHQVRSNRLASPTSRQRDGADSDAVAVSGSNRRSNAIVARSQSNGIVVDQGVRSVADINGNGSSGGERSSNWRIASFFRGREVHNPAVDISRSNSDDEILNRKEHASSIIHLREPPLSLNSSEMHSEHEAEALAVTQQLLESYYTIVRKKVQDSVPKAIMHFLVNHTKRELCNVLIENLYRESLFQKLLQETDEVSLKRKHVEETLIALQEASQLLDELPIEVATVKRGI</sequence>
<name>A0ACB9DMI6_ARCLA</name>
<dbReference type="Proteomes" id="UP001055879">
    <property type="component" value="Linkage Group LG03"/>
</dbReference>